<organism evidence="1">
    <name type="scientific">marine sediment metagenome</name>
    <dbReference type="NCBI Taxonomy" id="412755"/>
    <lineage>
        <taxon>unclassified sequences</taxon>
        <taxon>metagenomes</taxon>
        <taxon>ecological metagenomes</taxon>
    </lineage>
</organism>
<dbReference type="PANTHER" id="PTHR35004:SF7">
    <property type="entry name" value="INTEGRASE PROTEIN"/>
    <property type="match status" value="1"/>
</dbReference>
<protein>
    <recommendedName>
        <fullName evidence="2">Integrase catalytic domain-containing protein</fullName>
    </recommendedName>
</protein>
<comment type="caution">
    <text evidence="1">The sequence shown here is derived from an EMBL/GenBank/DDBJ whole genome shotgun (WGS) entry which is preliminary data.</text>
</comment>
<gene>
    <name evidence="1" type="ORF">S01H1_10809</name>
</gene>
<reference evidence="1" key="1">
    <citation type="journal article" date="2014" name="Front. Microbiol.">
        <title>High frequency of phylogenetically diverse reductive dehalogenase-homologous genes in deep subseafloor sedimentary metagenomes.</title>
        <authorList>
            <person name="Kawai M."/>
            <person name="Futagami T."/>
            <person name="Toyoda A."/>
            <person name="Takaki Y."/>
            <person name="Nishi S."/>
            <person name="Hori S."/>
            <person name="Arai W."/>
            <person name="Tsubouchi T."/>
            <person name="Morono Y."/>
            <person name="Uchiyama I."/>
            <person name="Ito T."/>
            <person name="Fujiyama A."/>
            <person name="Inagaki F."/>
            <person name="Takami H."/>
        </authorList>
    </citation>
    <scope>NUCLEOTIDE SEQUENCE</scope>
    <source>
        <strain evidence="1">Expedition CK06-06</strain>
    </source>
</reference>
<dbReference type="InterPro" id="IPR009057">
    <property type="entry name" value="Homeodomain-like_sf"/>
</dbReference>
<dbReference type="EMBL" id="BARS01005509">
    <property type="protein sequence ID" value="GAF74501.1"/>
    <property type="molecule type" value="Genomic_DNA"/>
</dbReference>
<dbReference type="PANTHER" id="PTHR35004">
    <property type="entry name" value="TRANSPOSASE RV3428C-RELATED"/>
    <property type="match status" value="1"/>
</dbReference>
<evidence type="ECO:0008006" key="2">
    <source>
        <dbReference type="Google" id="ProtNLM"/>
    </source>
</evidence>
<sequence length="240" mass="28072">MTAFIQSREELERLLVTMNREGWSIRGLARHFSISRNMVRRILRKHQANRDHGHDILKDPHKEHAIRASKLDPFVGQIEQLLERYPKITGQRVLEEIRDAGYTGGASILRERLRVLRPTPKRTPIIRFETEPGLQGQMDWSPYTIDFAGTGKSKVNCFSYVLGFSRRHYIDFTERRDFFTLIRRHQDGFAHFNGVPKQCLYDSEKTVVLRWEAGKPVFNPSFAAFITHYCCRPIACRRAN</sequence>
<feature type="non-terminal residue" evidence="1">
    <location>
        <position position="240"/>
    </location>
</feature>
<dbReference type="SUPFAM" id="SSF46689">
    <property type="entry name" value="Homeodomain-like"/>
    <property type="match status" value="1"/>
</dbReference>
<proteinExistence type="predicted"/>
<dbReference type="NCBIfam" id="NF033546">
    <property type="entry name" value="transpos_IS21"/>
    <property type="match status" value="1"/>
</dbReference>
<evidence type="ECO:0000313" key="1">
    <source>
        <dbReference type="EMBL" id="GAF74501.1"/>
    </source>
</evidence>
<dbReference type="AlphaFoldDB" id="X0SHD2"/>
<name>X0SHD2_9ZZZZ</name>
<accession>X0SHD2</accession>